<dbReference type="InterPro" id="IPR043502">
    <property type="entry name" value="DNA/RNA_pol_sf"/>
</dbReference>
<gene>
    <name evidence="2" type="ORF">KIPB_015383</name>
</gene>
<dbReference type="AlphaFoldDB" id="A0A391NXY5"/>
<feature type="non-terminal residue" evidence="2">
    <location>
        <position position="285"/>
    </location>
</feature>
<reference evidence="2 3" key="1">
    <citation type="journal article" date="2018" name="PLoS ONE">
        <title>The draft genome of Kipferlia bialata reveals reductive genome evolution in fornicate parasites.</title>
        <authorList>
            <person name="Tanifuji G."/>
            <person name="Takabayashi S."/>
            <person name="Kume K."/>
            <person name="Takagi M."/>
            <person name="Nakayama T."/>
            <person name="Kamikawa R."/>
            <person name="Inagaki Y."/>
            <person name="Hashimoto T."/>
        </authorList>
    </citation>
    <scope>NUCLEOTIDE SEQUENCE [LARGE SCALE GENOMIC DNA]</scope>
    <source>
        <strain evidence="2">NY0173</strain>
    </source>
</reference>
<dbReference type="EMBL" id="BDIP01008576">
    <property type="protein sequence ID" value="GCA64786.1"/>
    <property type="molecule type" value="Genomic_DNA"/>
</dbReference>
<dbReference type="InterPro" id="IPR043128">
    <property type="entry name" value="Rev_trsase/Diguanyl_cyclase"/>
</dbReference>
<dbReference type="InterPro" id="IPR000477">
    <property type="entry name" value="RT_dom"/>
</dbReference>
<evidence type="ECO:0000313" key="3">
    <source>
        <dbReference type="Proteomes" id="UP000265618"/>
    </source>
</evidence>
<dbReference type="SUPFAM" id="SSF56672">
    <property type="entry name" value="DNA/RNA polymerases"/>
    <property type="match status" value="1"/>
</dbReference>
<organism evidence="2 3">
    <name type="scientific">Kipferlia bialata</name>
    <dbReference type="NCBI Taxonomy" id="797122"/>
    <lineage>
        <taxon>Eukaryota</taxon>
        <taxon>Metamonada</taxon>
        <taxon>Carpediemonas-like organisms</taxon>
        <taxon>Kipferlia</taxon>
    </lineage>
</organism>
<dbReference type="Pfam" id="PF00078">
    <property type="entry name" value="RVT_1"/>
    <property type="match status" value="1"/>
</dbReference>
<comment type="caution">
    <text evidence="2">The sequence shown here is derived from an EMBL/GenBank/DDBJ whole genome shotgun (WGS) entry which is preliminary data.</text>
</comment>
<sequence length="285" mass="31356">MTRLLSHFNKKGWYIGSVDFRNAFNTLNRRAAQIAVLTLFPALGPFIQGAFGGATDALLFWGDQVLTSATGVRQGDPISPLIFSITLLPILLALQREFKGLLVLAYHDDVYLLCEDPDTLAKAFKRLETLMEPTGLEVKPKKCFVNKGEDFEINSTPIDVHADFTALGVPIGSREYVTNFVTTRTEKALKLARQTSDLPLHEWLVVLNSCIPTKVTYLTRVLDPEILMPLALKFDLDLRAILATKLAVPVSSLTPMIHLPRWAWGQGLPSLQVDTLVGAVAGATG</sequence>
<dbReference type="PROSITE" id="PS50878">
    <property type="entry name" value="RT_POL"/>
    <property type="match status" value="1"/>
</dbReference>
<feature type="domain" description="Reverse transcriptase" evidence="1">
    <location>
        <begin position="1"/>
        <end position="171"/>
    </location>
</feature>
<proteinExistence type="predicted"/>
<keyword evidence="3" id="KW-1185">Reference proteome</keyword>
<dbReference type="Gene3D" id="3.30.70.270">
    <property type="match status" value="1"/>
</dbReference>
<dbReference type="Proteomes" id="UP000265618">
    <property type="component" value="Unassembled WGS sequence"/>
</dbReference>
<evidence type="ECO:0000313" key="2">
    <source>
        <dbReference type="EMBL" id="GCA64786.1"/>
    </source>
</evidence>
<evidence type="ECO:0000259" key="1">
    <source>
        <dbReference type="PROSITE" id="PS50878"/>
    </source>
</evidence>
<protein>
    <recommendedName>
        <fullName evidence="1">Reverse transcriptase domain-containing protein</fullName>
    </recommendedName>
</protein>
<dbReference type="OrthoDB" id="410381at2759"/>
<name>A0A391NXY5_9EUKA</name>
<accession>A0A391NXY5</accession>